<dbReference type="AlphaFoldDB" id="A0A2J6QNZ3"/>
<gene>
    <name evidence="1" type="ORF">NA56DRAFT_560568</name>
</gene>
<dbReference type="EMBL" id="KZ613465">
    <property type="protein sequence ID" value="PMD27991.1"/>
    <property type="molecule type" value="Genomic_DNA"/>
</dbReference>
<reference evidence="1 2" key="1">
    <citation type="submission" date="2016-05" db="EMBL/GenBank/DDBJ databases">
        <title>A degradative enzymes factory behind the ericoid mycorrhizal symbiosis.</title>
        <authorList>
            <consortium name="DOE Joint Genome Institute"/>
            <person name="Martino E."/>
            <person name="Morin E."/>
            <person name="Grelet G."/>
            <person name="Kuo A."/>
            <person name="Kohler A."/>
            <person name="Daghino S."/>
            <person name="Barry K."/>
            <person name="Choi C."/>
            <person name="Cichocki N."/>
            <person name="Clum A."/>
            <person name="Copeland A."/>
            <person name="Hainaut M."/>
            <person name="Haridas S."/>
            <person name="Labutti K."/>
            <person name="Lindquist E."/>
            <person name="Lipzen A."/>
            <person name="Khouja H.-R."/>
            <person name="Murat C."/>
            <person name="Ohm R."/>
            <person name="Olson A."/>
            <person name="Spatafora J."/>
            <person name="Veneault-Fourrey C."/>
            <person name="Henrissat B."/>
            <person name="Grigoriev I."/>
            <person name="Martin F."/>
            <person name="Perotto S."/>
        </authorList>
    </citation>
    <scope>NUCLEOTIDE SEQUENCE [LARGE SCALE GENOMIC DNA]</scope>
    <source>
        <strain evidence="1 2">UAMH 7357</strain>
    </source>
</reference>
<evidence type="ECO:0000313" key="1">
    <source>
        <dbReference type="EMBL" id="PMD27991.1"/>
    </source>
</evidence>
<name>A0A2J6QNZ3_9HELO</name>
<proteinExistence type="predicted"/>
<accession>A0A2J6QNZ3</accession>
<evidence type="ECO:0008006" key="3">
    <source>
        <dbReference type="Google" id="ProtNLM"/>
    </source>
</evidence>
<dbReference type="Proteomes" id="UP000235672">
    <property type="component" value="Unassembled WGS sequence"/>
</dbReference>
<dbReference type="STRING" id="1745343.A0A2J6QNZ3"/>
<keyword evidence="2" id="KW-1185">Reference proteome</keyword>
<protein>
    <recommendedName>
        <fullName evidence="3">Fungal N-terminal domain-containing protein</fullName>
    </recommendedName>
</protein>
<organism evidence="1 2">
    <name type="scientific">Hyaloscypha hepaticicola</name>
    <dbReference type="NCBI Taxonomy" id="2082293"/>
    <lineage>
        <taxon>Eukaryota</taxon>
        <taxon>Fungi</taxon>
        <taxon>Dikarya</taxon>
        <taxon>Ascomycota</taxon>
        <taxon>Pezizomycotina</taxon>
        <taxon>Leotiomycetes</taxon>
        <taxon>Helotiales</taxon>
        <taxon>Hyaloscyphaceae</taxon>
        <taxon>Hyaloscypha</taxon>
    </lineage>
</organism>
<dbReference type="OrthoDB" id="7464126at2759"/>
<feature type="non-terminal residue" evidence="1">
    <location>
        <position position="1"/>
    </location>
</feature>
<evidence type="ECO:0000313" key="2">
    <source>
        <dbReference type="Proteomes" id="UP000235672"/>
    </source>
</evidence>
<sequence length="198" mass="22149">ISFGFGISDVINLAQIAYATFDGAKRACGEHSELTQEFRCLVTVLNDVQSEIADPDSPINMARGHRRKELKNHIEGCLLHVRQMNAILTKYNGLSDEERGHGSFWQKVRFGNGSVKDIAQIRLKIATYTNAITLSLTLLSLGERGDVERQLSRQRGELRGITESVNMVVAKLNATSCEGSIYSKYTDDDVGFWRNLRL</sequence>